<dbReference type="InterPro" id="IPR050463">
    <property type="entry name" value="Gfo/Idh/MocA_oxidrdct_glycsds"/>
</dbReference>
<organism evidence="4">
    <name type="scientific">uncultured Thermomicrobiales bacterium</name>
    <dbReference type="NCBI Taxonomy" id="1645740"/>
    <lineage>
        <taxon>Bacteria</taxon>
        <taxon>Pseudomonadati</taxon>
        <taxon>Thermomicrobiota</taxon>
        <taxon>Thermomicrobia</taxon>
        <taxon>Thermomicrobiales</taxon>
        <taxon>environmental samples</taxon>
    </lineage>
</organism>
<gene>
    <name evidence="4" type="ORF">AVDCRST_MAG59-3290</name>
</gene>
<feature type="domain" description="Gfo/Idh/MocA-like oxidoreductase N-terminal" evidence="2">
    <location>
        <begin position="6"/>
        <end position="122"/>
    </location>
</feature>
<dbReference type="Pfam" id="PF22725">
    <property type="entry name" value="GFO_IDH_MocA_C3"/>
    <property type="match status" value="1"/>
</dbReference>
<dbReference type="Gene3D" id="3.30.360.10">
    <property type="entry name" value="Dihydrodipicolinate Reductase, domain 2"/>
    <property type="match status" value="1"/>
</dbReference>
<evidence type="ECO:0000259" key="3">
    <source>
        <dbReference type="Pfam" id="PF22725"/>
    </source>
</evidence>
<dbReference type="PANTHER" id="PTHR43818">
    <property type="entry name" value="BCDNA.GH03377"/>
    <property type="match status" value="1"/>
</dbReference>
<feature type="domain" description="GFO/IDH/MocA-like oxidoreductase" evidence="3">
    <location>
        <begin position="133"/>
        <end position="275"/>
    </location>
</feature>
<dbReference type="Gene3D" id="3.40.50.720">
    <property type="entry name" value="NAD(P)-binding Rossmann-like Domain"/>
    <property type="match status" value="1"/>
</dbReference>
<reference evidence="4" key="1">
    <citation type="submission" date="2020-02" db="EMBL/GenBank/DDBJ databases">
        <authorList>
            <person name="Meier V. D."/>
        </authorList>
    </citation>
    <scope>NUCLEOTIDE SEQUENCE</scope>
    <source>
        <strain evidence="4">AVDCRST_MAG59</strain>
    </source>
</reference>
<evidence type="ECO:0000313" key="4">
    <source>
        <dbReference type="EMBL" id="CAA9568698.1"/>
    </source>
</evidence>
<dbReference type="InterPro" id="IPR000683">
    <property type="entry name" value="Gfo/Idh/MocA-like_OxRdtase_N"/>
</dbReference>
<evidence type="ECO:0000259" key="2">
    <source>
        <dbReference type="Pfam" id="PF01408"/>
    </source>
</evidence>
<dbReference type="SUPFAM" id="SSF55347">
    <property type="entry name" value="Glyceraldehyde-3-phosphate dehydrogenase-like, C-terminal domain"/>
    <property type="match status" value="1"/>
</dbReference>
<dbReference type="SUPFAM" id="SSF51735">
    <property type="entry name" value="NAD(P)-binding Rossmann-fold domains"/>
    <property type="match status" value="1"/>
</dbReference>
<dbReference type="GO" id="GO:0000166">
    <property type="term" value="F:nucleotide binding"/>
    <property type="evidence" value="ECO:0007669"/>
    <property type="project" value="InterPro"/>
</dbReference>
<sequence length="365" mass="39751">MGSDKVRIGIIGCGIGIFHLEGFEKERRAEVVALAGLDTERCVMLQNRFNVPRRYGDYSEMLADPEIDAVSIAVPNHLHLPVTLDALAAGKHVLVEKPLARNVVEGQQMIDAARAAGRILMIIFNRRGRHDVRLVKREVERGRLGKIYHAKAFWMRRSGIPGLGSWFTNKELAGGGPLIDLGVHALDMSLWILGNPSPVAVSAATYAALGPKGKGQWQGNRFAVTPDVAYEVEDFATAMVRFEDGMTLQLDASWAGYTRHTDEFGVTLMGDNGGAEIHVKDYADSGTLRFFGEIEGTPTVTEPRLLATHGHGEMAKSFVASILDDAPVSPSAEEGLERVRLIEAIYRSAQEGREIEIAPLAAVTA</sequence>
<dbReference type="InterPro" id="IPR055170">
    <property type="entry name" value="GFO_IDH_MocA-like_dom"/>
</dbReference>
<dbReference type="GO" id="GO:0050112">
    <property type="term" value="F:inositol 2-dehydrogenase (NAD+) activity"/>
    <property type="evidence" value="ECO:0007669"/>
    <property type="project" value="UniProtKB-EC"/>
</dbReference>
<protein>
    <submittedName>
        <fullName evidence="4">GH109</fullName>
        <ecNumber evidence="4">1.1.1.18</ecNumber>
    </submittedName>
</protein>
<evidence type="ECO:0000256" key="1">
    <source>
        <dbReference type="ARBA" id="ARBA00023002"/>
    </source>
</evidence>
<dbReference type="EC" id="1.1.1.18" evidence="4"/>
<dbReference type="AlphaFoldDB" id="A0A6J4V7K5"/>
<keyword evidence="1 4" id="KW-0560">Oxidoreductase</keyword>
<dbReference type="InterPro" id="IPR036291">
    <property type="entry name" value="NAD(P)-bd_dom_sf"/>
</dbReference>
<dbReference type="EMBL" id="CADCWF010000227">
    <property type="protein sequence ID" value="CAA9568698.1"/>
    <property type="molecule type" value="Genomic_DNA"/>
</dbReference>
<dbReference type="Pfam" id="PF01408">
    <property type="entry name" value="GFO_IDH_MocA"/>
    <property type="match status" value="1"/>
</dbReference>
<name>A0A6J4V7K5_9BACT</name>
<proteinExistence type="predicted"/>
<accession>A0A6J4V7K5</accession>
<dbReference type="PANTHER" id="PTHR43818:SF11">
    <property type="entry name" value="BCDNA.GH03377"/>
    <property type="match status" value="1"/>
</dbReference>